<dbReference type="Proteomes" id="UP000274122">
    <property type="component" value="Chromosome"/>
</dbReference>
<dbReference type="InterPro" id="IPR019238">
    <property type="entry name" value="AbiEi_2"/>
</dbReference>
<keyword evidence="2" id="KW-1185">Reference proteome</keyword>
<evidence type="ECO:0000313" key="1">
    <source>
        <dbReference type="EMBL" id="VEC01523.1"/>
    </source>
</evidence>
<sequence length="371" mass="42206">MEHHSHRLGFEFERQMLDALVEALAEAFGSEASVLDASHELHGTELDGMIVIKAPGKILQIFVEVKKKVYPRDLRNAVYQLHRNIHETRHDHEAIGLLAAEVLSPGAKQELKEQNIASFELGGSLYLKHDGWFINIEKPSHRSKKNTQGIDLFTEARESVIHALLINSHGWLTGTELAEQAETSSYTCSLVLQELTLREWVESTGGGPNKRRMLTHPGKLLDAWSEQWKERKENKSKWYTFVENPEYLLVHLAERIDRQKVDYPWAFTGAAAANVYAPLLTSTEGAEIIVPRGYADKMADLLGLKPVSKGANVTLIEREPASLLYRHVRQDHPIFLASPYILYLDLLDGRGRNKELAEHIRERLESLWQQD</sequence>
<dbReference type="OrthoDB" id="8873308at2"/>
<evidence type="ECO:0000313" key="2">
    <source>
        <dbReference type="Proteomes" id="UP000274122"/>
    </source>
</evidence>
<dbReference type="RefSeq" id="WP_126357924.1">
    <property type="nucleotide sequence ID" value="NZ_LR134201.1"/>
</dbReference>
<protein>
    <submittedName>
        <fullName evidence="1">Uncharacterized protein conserved in bacteria (DUF2186)</fullName>
    </submittedName>
</protein>
<accession>A0A3S4K2M6</accession>
<gene>
    <name evidence="1" type="ORF">NCTC11466_04276</name>
</gene>
<dbReference type="AlphaFoldDB" id="A0A3S4K2M6"/>
<dbReference type="KEGG" id="clap:NCTC11466_04276"/>
<dbReference type="Pfam" id="PF09952">
    <property type="entry name" value="AbiEi_2"/>
    <property type="match status" value="1"/>
</dbReference>
<name>A0A3S4K2M6_9ENTR</name>
<dbReference type="Gene3D" id="1.10.10.10">
    <property type="entry name" value="Winged helix-like DNA-binding domain superfamily/Winged helix DNA-binding domain"/>
    <property type="match status" value="1"/>
</dbReference>
<dbReference type="InterPro" id="IPR036390">
    <property type="entry name" value="WH_DNA-bd_sf"/>
</dbReference>
<organism evidence="1 2">
    <name type="scientific">Cedecea lapagei</name>
    <dbReference type="NCBI Taxonomy" id="158823"/>
    <lineage>
        <taxon>Bacteria</taxon>
        <taxon>Pseudomonadati</taxon>
        <taxon>Pseudomonadota</taxon>
        <taxon>Gammaproteobacteria</taxon>
        <taxon>Enterobacterales</taxon>
        <taxon>Enterobacteriaceae</taxon>
        <taxon>Cedecea</taxon>
    </lineage>
</organism>
<dbReference type="SUPFAM" id="SSF46785">
    <property type="entry name" value="Winged helix' DNA-binding domain"/>
    <property type="match status" value="1"/>
</dbReference>
<proteinExistence type="predicted"/>
<dbReference type="InterPro" id="IPR036388">
    <property type="entry name" value="WH-like_DNA-bd_sf"/>
</dbReference>
<dbReference type="EMBL" id="LR134201">
    <property type="protein sequence ID" value="VEC01523.1"/>
    <property type="molecule type" value="Genomic_DNA"/>
</dbReference>
<reference evidence="1 2" key="1">
    <citation type="submission" date="2018-12" db="EMBL/GenBank/DDBJ databases">
        <authorList>
            <consortium name="Pathogen Informatics"/>
        </authorList>
    </citation>
    <scope>NUCLEOTIDE SEQUENCE [LARGE SCALE GENOMIC DNA]</scope>
    <source>
        <strain evidence="1 2">NCTC11466</strain>
    </source>
</reference>